<keyword evidence="9" id="KW-1133">Transmembrane helix</keyword>
<feature type="domain" description="Endonuclease/exonuclease/phosphatase" evidence="10">
    <location>
        <begin position="94"/>
        <end position="341"/>
    </location>
</feature>
<sequence length="370" mass="42679">MKKTLKIFFIFFTLIVVFAFGFILTLHLFEFRPEQVTNLEVQAADQATNTISKNTSITVLTFNTGYASLSETEDFVMDGGKKAKMDSLTEVENNINGIKNIISRENTDIYLLQEVDTNSKRSYETNQYQTYQDLLGIPNAFAYNYRSIFVPFPLNPSQMMGKVNSGIATFSKFEITSATRIQLPGEFPWPIRLANLKRALLITRHPIEGSEQELVVINVHLSAYDDGSMRKEEMVALQNIMLEEYEKGNYVLVGGDFNQSFPDALLNYNDQEDYEYKDPYQLKEDNYWEAFPLDPLWFSQNNFNLAVDANHPTCRLLHQAYDTSNIDNNQYYLIDGFIVSNNIDIEYVETIQEDFKYSDHNPVKISIILK</sequence>
<accession>A0A7L6N180</accession>
<keyword evidence="3" id="KW-0540">Nuclease</keyword>
<dbReference type="Gene3D" id="3.60.10.10">
    <property type="entry name" value="Endonuclease/exonuclease/phosphatase"/>
    <property type="match status" value="1"/>
</dbReference>
<dbReference type="EMBL" id="CP051151">
    <property type="protein sequence ID" value="QLY39341.1"/>
    <property type="molecule type" value="Genomic_DNA"/>
</dbReference>
<dbReference type="Pfam" id="PF03372">
    <property type="entry name" value="Exo_endo_phos"/>
    <property type="match status" value="1"/>
</dbReference>
<dbReference type="InterPro" id="IPR051547">
    <property type="entry name" value="TDP2-like"/>
</dbReference>
<keyword evidence="12" id="KW-1185">Reference proteome</keyword>
<keyword evidence="4" id="KW-0479">Metal-binding</keyword>
<evidence type="ECO:0000256" key="3">
    <source>
        <dbReference type="ARBA" id="ARBA00022722"/>
    </source>
</evidence>
<organism evidence="11 12">
    <name type="scientific">Hujiaoplasma nucleasis</name>
    <dbReference type="NCBI Taxonomy" id="2725268"/>
    <lineage>
        <taxon>Bacteria</taxon>
        <taxon>Bacillati</taxon>
        <taxon>Mycoplasmatota</taxon>
        <taxon>Mollicutes</taxon>
        <taxon>Candidatus Izemoplasmatales</taxon>
        <taxon>Hujiaoplasmataceae</taxon>
        <taxon>Hujiaoplasma</taxon>
    </lineage>
</organism>
<evidence type="ECO:0000313" key="12">
    <source>
        <dbReference type="Proteomes" id="UP000512167"/>
    </source>
</evidence>
<feature type="transmembrane region" description="Helical" evidence="9">
    <location>
        <begin position="7"/>
        <end position="29"/>
    </location>
</feature>
<evidence type="ECO:0000256" key="5">
    <source>
        <dbReference type="ARBA" id="ARBA00022763"/>
    </source>
</evidence>
<dbReference type="InterPro" id="IPR036691">
    <property type="entry name" value="Endo/exonu/phosph_ase_sf"/>
</dbReference>
<dbReference type="AlphaFoldDB" id="A0A7L6N180"/>
<name>A0A7L6N180_9MOLU</name>
<evidence type="ECO:0000256" key="4">
    <source>
        <dbReference type="ARBA" id="ARBA00022723"/>
    </source>
</evidence>
<dbReference type="GO" id="GO:0016787">
    <property type="term" value="F:hydrolase activity"/>
    <property type="evidence" value="ECO:0007669"/>
    <property type="project" value="UniProtKB-KW"/>
</dbReference>
<evidence type="ECO:0000256" key="8">
    <source>
        <dbReference type="ARBA" id="ARBA00023204"/>
    </source>
</evidence>
<dbReference type="Proteomes" id="UP000512167">
    <property type="component" value="Chromosome"/>
</dbReference>
<keyword evidence="6" id="KW-0378">Hydrolase</keyword>
<dbReference type="PANTHER" id="PTHR15822">
    <property type="entry name" value="TRAF AND TNF RECEPTOR-ASSOCIATED PROTEIN"/>
    <property type="match status" value="1"/>
</dbReference>
<keyword evidence="11" id="KW-0255">Endonuclease</keyword>
<comment type="cofactor">
    <cofactor evidence="2">
        <name>Mg(2+)</name>
        <dbReference type="ChEBI" id="CHEBI:18420"/>
    </cofactor>
</comment>
<dbReference type="GO" id="GO:0046872">
    <property type="term" value="F:metal ion binding"/>
    <property type="evidence" value="ECO:0007669"/>
    <property type="project" value="UniProtKB-KW"/>
</dbReference>
<keyword evidence="9" id="KW-0472">Membrane</keyword>
<protein>
    <submittedName>
        <fullName evidence="11">Endonuclease</fullName>
    </submittedName>
</protein>
<keyword evidence="8" id="KW-0234">DNA repair</keyword>
<dbReference type="InterPro" id="IPR005135">
    <property type="entry name" value="Endo/exonuclease/phosphatase"/>
</dbReference>
<dbReference type="GO" id="GO:0004519">
    <property type="term" value="F:endonuclease activity"/>
    <property type="evidence" value="ECO:0007669"/>
    <property type="project" value="UniProtKB-KW"/>
</dbReference>
<gene>
    <name evidence="11" type="ORF">HF295_00100</name>
</gene>
<comment type="cofactor">
    <cofactor evidence="1">
        <name>Mn(2+)</name>
        <dbReference type="ChEBI" id="CHEBI:29035"/>
    </cofactor>
</comment>
<dbReference type="SUPFAM" id="SSF56219">
    <property type="entry name" value="DNase I-like"/>
    <property type="match status" value="1"/>
</dbReference>
<evidence type="ECO:0000256" key="7">
    <source>
        <dbReference type="ARBA" id="ARBA00022842"/>
    </source>
</evidence>
<evidence type="ECO:0000259" key="10">
    <source>
        <dbReference type="Pfam" id="PF03372"/>
    </source>
</evidence>
<evidence type="ECO:0000313" key="11">
    <source>
        <dbReference type="EMBL" id="QLY39341.1"/>
    </source>
</evidence>
<keyword evidence="7" id="KW-0460">Magnesium</keyword>
<evidence type="ECO:0000256" key="1">
    <source>
        <dbReference type="ARBA" id="ARBA00001936"/>
    </source>
</evidence>
<evidence type="ECO:0000256" key="2">
    <source>
        <dbReference type="ARBA" id="ARBA00001946"/>
    </source>
</evidence>
<evidence type="ECO:0000256" key="6">
    <source>
        <dbReference type="ARBA" id="ARBA00022801"/>
    </source>
</evidence>
<dbReference type="RefSeq" id="WP_312031807.1">
    <property type="nucleotide sequence ID" value="NZ_CP051151.1"/>
</dbReference>
<proteinExistence type="predicted"/>
<evidence type="ECO:0000256" key="9">
    <source>
        <dbReference type="SAM" id="Phobius"/>
    </source>
</evidence>
<keyword evidence="5" id="KW-0227">DNA damage</keyword>
<keyword evidence="9" id="KW-0812">Transmembrane</keyword>
<dbReference type="PANTHER" id="PTHR15822:SF4">
    <property type="entry name" value="TYROSYL-DNA PHOSPHODIESTERASE 2"/>
    <property type="match status" value="1"/>
</dbReference>
<dbReference type="KEGG" id="tbk:HF295_00100"/>
<dbReference type="GO" id="GO:0006281">
    <property type="term" value="P:DNA repair"/>
    <property type="evidence" value="ECO:0007669"/>
    <property type="project" value="UniProtKB-KW"/>
</dbReference>
<reference evidence="11 12" key="1">
    <citation type="submission" date="2020-04" db="EMBL/GenBank/DDBJ databases">
        <authorList>
            <person name="Zheng R.K."/>
            <person name="Sun C.M."/>
        </authorList>
    </citation>
    <scope>NUCLEOTIDE SEQUENCE [LARGE SCALE GENOMIC DNA]</scope>
    <source>
        <strain evidence="12">zrk29</strain>
    </source>
</reference>